<reference evidence="1 2" key="1">
    <citation type="submission" date="2019-12" db="EMBL/GenBank/DDBJ databases">
        <title>Shinella kummerowiae sp. nov., a symbiotic bacterium isolated from root nodules of the herbal legume Kummerowia stipulacea.</title>
        <authorList>
            <person name="Gao J."/>
        </authorList>
    </citation>
    <scope>NUCLEOTIDE SEQUENCE [LARGE SCALE GENOMIC DNA]</scope>
    <source>
        <strain evidence="1 2">CCBAU 25048</strain>
    </source>
</reference>
<dbReference type="InterPro" id="IPR043148">
    <property type="entry name" value="TagF_C"/>
</dbReference>
<accession>A0A6N8SK76</accession>
<dbReference type="Gene3D" id="3.40.50.12580">
    <property type="match status" value="1"/>
</dbReference>
<gene>
    <name evidence="1" type="ORF">GR138_27055</name>
</gene>
<sequence>MKSIVAHLGRFERRFSQSTLAIILTLLGARAAEQYLSHSPIVRRTQARILWLHKRILLRKGRDAADRFAIDYLSARPRVQDYSTILVGTGEASLTTDRLTASLPAITTVARKSAATYIALISTLLERGEIELVSEQINDAPSNSSAAWHSLLMSLTPQPLFGTEASDGDVVTAKNLQPPPCKSRLIIMDEELSPATIRSLADGAEKVTLLQYRDLYGRIDLNAIQTELPDCEISIEHARSRVDRFHQRYFELHQKTLNAAETLSRSFIQKTPWLRELVPGLKDLDKDLTLELADKLFFKALRLEGVHRAVLDPSFDSVIVSFGDGFELYRLFYSDPALWQDPRIKGCCRSKKIKTVRKFASRISGMQHRAIVGSTAPILGHIASLKENGQTTASQFPPEDVARYLKSASKIPSATRSSHLPDHQTIAFVAQEGRAYGSTAVQLATHLHAKYNVDIILTLGSGNRLQKSVSSAQEDPYLPIQARGRQPSYLKFAAPAPSQAATGVFSRQFNVTLQDTITTLLWANQQDLAVYSALDFLLTSGLPEAILSVLANARAVAALLEREKYAAIAISPIRTPRNAQFTTLAREAGIPSIAVEPHCLNAAYCRYGTVLSDYAAVYSDYYSEEYDRHFGISKARCYLFGSPRILRPIGYDPIASRMNARRRIGLHQGDPPVIAVPTQPMPTDYILGVWRMIIRAAKSLDMPMRILLKTHPEEGAGHINRYRQVIAEENAMHLCSVADVDIKDLLMASELVLTAYSVTALEATVLERNVAIVGKAGVAYPTEYDKILGIPFCDTEQKTKDTILEALSLGRDARSGAKDFIAANPYLFNNSSFDRLASALEDIIAKGPDGIRRHEDLPSSLFVTAPFQEYLV</sequence>
<dbReference type="EMBL" id="WUMK01000013">
    <property type="protein sequence ID" value="MXN48863.1"/>
    <property type="molecule type" value="Genomic_DNA"/>
</dbReference>
<evidence type="ECO:0000313" key="2">
    <source>
        <dbReference type="Proteomes" id="UP000435802"/>
    </source>
</evidence>
<evidence type="ECO:0008006" key="3">
    <source>
        <dbReference type="Google" id="ProtNLM"/>
    </source>
</evidence>
<name>A0A6N8SK76_9HYPH</name>
<evidence type="ECO:0000313" key="1">
    <source>
        <dbReference type="EMBL" id="MXN48863.1"/>
    </source>
</evidence>
<dbReference type="Proteomes" id="UP000435802">
    <property type="component" value="Unassembled WGS sequence"/>
</dbReference>
<dbReference type="OrthoDB" id="7819362at2"/>
<protein>
    <recommendedName>
        <fullName evidence="3">UDP-N-acetylglucosamine 2-epimerase domain-containing protein</fullName>
    </recommendedName>
</protein>
<dbReference type="RefSeq" id="WP_160862354.1">
    <property type="nucleotide sequence ID" value="NZ_WUMK01000013.1"/>
</dbReference>
<keyword evidence="2" id="KW-1185">Reference proteome</keyword>
<dbReference type="SUPFAM" id="SSF53756">
    <property type="entry name" value="UDP-Glycosyltransferase/glycogen phosphorylase"/>
    <property type="match status" value="1"/>
</dbReference>
<dbReference type="AlphaFoldDB" id="A0A6N8SK76"/>
<comment type="caution">
    <text evidence="1">The sequence shown here is derived from an EMBL/GenBank/DDBJ whole genome shotgun (WGS) entry which is preliminary data.</text>
</comment>
<proteinExistence type="predicted"/>
<organism evidence="1 2">
    <name type="scientific">Shinella kummerowiae</name>
    <dbReference type="NCBI Taxonomy" id="417745"/>
    <lineage>
        <taxon>Bacteria</taxon>
        <taxon>Pseudomonadati</taxon>
        <taxon>Pseudomonadota</taxon>
        <taxon>Alphaproteobacteria</taxon>
        <taxon>Hyphomicrobiales</taxon>
        <taxon>Rhizobiaceae</taxon>
        <taxon>Shinella</taxon>
    </lineage>
</organism>